<dbReference type="InterPro" id="IPR046521">
    <property type="entry name" value="DUF6698"/>
</dbReference>
<evidence type="ECO:0000313" key="2">
    <source>
        <dbReference type="Proteomes" id="UP000298030"/>
    </source>
</evidence>
<protein>
    <submittedName>
        <fullName evidence="1">Uncharacterized protein</fullName>
    </submittedName>
</protein>
<dbReference type="AlphaFoldDB" id="A0A4Y7T304"/>
<reference evidence="1 2" key="1">
    <citation type="journal article" date="2019" name="Nat. Ecol. Evol.">
        <title>Megaphylogeny resolves global patterns of mushroom evolution.</title>
        <authorList>
            <person name="Varga T."/>
            <person name="Krizsan K."/>
            <person name="Foldi C."/>
            <person name="Dima B."/>
            <person name="Sanchez-Garcia M."/>
            <person name="Sanchez-Ramirez S."/>
            <person name="Szollosi G.J."/>
            <person name="Szarkandi J.G."/>
            <person name="Papp V."/>
            <person name="Albert L."/>
            <person name="Andreopoulos W."/>
            <person name="Angelini C."/>
            <person name="Antonin V."/>
            <person name="Barry K.W."/>
            <person name="Bougher N.L."/>
            <person name="Buchanan P."/>
            <person name="Buyck B."/>
            <person name="Bense V."/>
            <person name="Catcheside P."/>
            <person name="Chovatia M."/>
            <person name="Cooper J."/>
            <person name="Damon W."/>
            <person name="Desjardin D."/>
            <person name="Finy P."/>
            <person name="Geml J."/>
            <person name="Haridas S."/>
            <person name="Hughes K."/>
            <person name="Justo A."/>
            <person name="Karasinski D."/>
            <person name="Kautmanova I."/>
            <person name="Kiss B."/>
            <person name="Kocsube S."/>
            <person name="Kotiranta H."/>
            <person name="LaButti K.M."/>
            <person name="Lechner B.E."/>
            <person name="Liimatainen K."/>
            <person name="Lipzen A."/>
            <person name="Lukacs Z."/>
            <person name="Mihaltcheva S."/>
            <person name="Morgado L.N."/>
            <person name="Niskanen T."/>
            <person name="Noordeloos M.E."/>
            <person name="Ohm R.A."/>
            <person name="Ortiz-Santana B."/>
            <person name="Ovrebo C."/>
            <person name="Racz N."/>
            <person name="Riley R."/>
            <person name="Savchenko A."/>
            <person name="Shiryaev A."/>
            <person name="Soop K."/>
            <person name="Spirin V."/>
            <person name="Szebenyi C."/>
            <person name="Tomsovsky M."/>
            <person name="Tulloss R.E."/>
            <person name="Uehling J."/>
            <person name="Grigoriev I.V."/>
            <person name="Vagvolgyi C."/>
            <person name="Papp T."/>
            <person name="Martin F.M."/>
            <person name="Miettinen O."/>
            <person name="Hibbett D.S."/>
            <person name="Nagy L.G."/>
        </authorList>
    </citation>
    <scope>NUCLEOTIDE SEQUENCE [LARGE SCALE GENOMIC DNA]</scope>
    <source>
        <strain evidence="1 2">FP101781</strain>
    </source>
</reference>
<dbReference type="EMBL" id="QPFP01000032">
    <property type="protein sequence ID" value="TEB28543.1"/>
    <property type="molecule type" value="Genomic_DNA"/>
</dbReference>
<sequence>DPLVHYGCHFGRTIRAFCRVHTLLTNGVNRTMQIDLGRLSKGALDPTERIEHSVYERLLALVPNLEERLNTGSNDELMYIADMLNKGSASARSSDTRSLKSAIVDWITPPNVTLTPPLTRNVKTGRGFHHQRTGELLCPVNLDWDDPK</sequence>
<dbReference type="Pfam" id="PF20414">
    <property type="entry name" value="DUF6698"/>
    <property type="match status" value="1"/>
</dbReference>
<comment type="caution">
    <text evidence="1">The sequence shown here is derived from an EMBL/GenBank/DDBJ whole genome shotgun (WGS) entry which is preliminary data.</text>
</comment>
<name>A0A4Y7T304_COPMI</name>
<keyword evidence="2" id="KW-1185">Reference proteome</keyword>
<feature type="non-terminal residue" evidence="1">
    <location>
        <position position="1"/>
    </location>
</feature>
<evidence type="ECO:0000313" key="1">
    <source>
        <dbReference type="EMBL" id="TEB28543.1"/>
    </source>
</evidence>
<gene>
    <name evidence="1" type="ORF">FA13DRAFT_1633084</name>
</gene>
<accession>A0A4Y7T304</accession>
<dbReference type="Proteomes" id="UP000298030">
    <property type="component" value="Unassembled WGS sequence"/>
</dbReference>
<dbReference type="OrthoDB" id="3005014at2759"/>
<proteinExistence type="predicted"/>
<organism evidence="1 2">
    <name type="scientific">Coprinellus micaceus</name>
    <name type="common">Glistening ink-cap mushroom</name>
    <name type="synonym">Coprinus micaceus</name>
    <dbReference type="NCBI Taxonomy" id="71717"/>
    <lineage>
        <taxon>Eukaryota</taxon>
        <taxon>Fungi</taxon>
        <taxon>Dikarya</taxon>
        <taxon>Basidiomycota</taxon>
        <taxon>Agaricomycotina</taxon>
        <taxon>Agaricomycetes</taxon>
        <taxon>Agaricomycetidae</taxon>
        <taxon>Agaricales</taxon>
        <taxon>Agaricineae</taxon>
        <taxon>Psathyrellaceae</taxon>
        <taxon>Coprinellus</taxon>
    </lineage>
</organism>